<feature type="transmembrane region" description="Helical" evidence="6">
    <location>
        <begin position="45"/>
        <end position="66"/>
    </location>
</feature>
<dbReference type="InterPro" id="IPR002293">
    <property type="entry name" value="AA/rel_permease1"/>
</dbReference>
<dbReference type="OrthoDB" id="9804700at2"/>
<evidence type="ECO:0000256" key="5">
    <source>
        <dbReference type="ARBA" id="ARBA00023136"/>
    </source>
</evidence>
<dbReference type="PANTHER" id="PTHR42770:SF7">
    <property type="entry name" value="MEMBRANE PROTEIN"/>
    <property type="match status" value="1"/>
</dbReference>
<organism evidence="7 8">
    <name type="scientific">Sinobacterium caligoides</name>
    <dbReference type="NCBI Taxonomy" id="933926"/>
    <lineage>
        <taxon>Bacteria</taxon>
        <taxon>Pseudomonadati</taxon>
        <taxon>Pseudomonadota</taxon>
        <taxon>Gammaproteobacteria</taxon>
        <taxon>Cellvibrionales</taxon>
        <taxon>Spongiibacteraceae</taxon>
        <taxon>Sinobacterium</taxon>
    </lineage>
</organism>
<dbReference type="AlphaFoldDB" id="A0A3N2DNV5"/>
<protein>
    <submittedName>
        <fullName evidence="7">Amino acid/polyamine/organocation transporter (APC superfamily)</fullName>
    </submittedName>
</protein>
<keyword evidence="5 6" id="KW-0472">Membrane</keyword>
<feature type="transmembrane region" description="Helical" evidence="6">
    <location>
        <begin position="91"/>
        <end position="117"/>
    </location>
</feature>
<dbReference type="EMBL" id="RKHR01000004">
    <property type="protein sequence ID" value="ROS01498.1"/>
    <property type="molecule type" value="Genomic_DNA"/>
</dbReference>
<feature type="transmembrane region" description="Helical" evidence="6">
    <location>
        <begin position="402"/>
        <end position="419"/>
    </location>
</feature>
<gene>
    <name evidence="7" type="ORF">EDC56_1940</name>
</gene>
<feature type="transmembrane region" description="Helical" evidence="6">
    <location>
        <begin position="239"/>
        <end position="262"/>
    </location>
</feature>
<keyword evidence="4 6" id="KW-1133">Transmembrane helix</keyword>
<evidence type="ECO:0000256" key="2">
    <source>
        <dbReference type="ARBA" id="ARBA00022475"/>
    </source>
</evidence>
<dbReference type="GO" id="GO:0022857">
    <property type="term" value="F:transmembrane transporter activity"/>
    <property type="evidence" value="ECO:0007669"/>
    <property type="project" value="InterPro"/>
</dbReference>
<comment type="subcellular location">
    <subcellularLocation>
        <location evidence="1">Cell membrane</location>
        <topology evidence="1">Multi-pass membrane protein</topology>
    </subcellularLocation>
</comment>
<dbReference type="RefSeq" id="WP_123712283.1">
    <property type="nucleotide sequence ID" value="NZ_RKHR01000004.1"/>
</dbReference>
<feature type="transmembrane region" description="Helical" evidence="6">
    <location>
        <begin position="18"/>
        <end position="39"/>
    </location>
</feature>
<dbReference type="Pfam" id="PF13520">
    <property type="entry name" value="AA_permease_2"/>
    <property type="match status" value="1"/>
</dbReference>
<dbReference type="Proteomes" id="UP000275394">
    <property type="component" value="Unassembled WGS sequence"/>
</dbReference>
<name>A0A3N2DNV5_9GAMM</name>
<proteinExistence type="predicted"/>
<evidence type="ECO:0000256" key="4">
    <source>
        <dbReference type="ARBA" id="ARBA00022989"/>
    </source>
</evidence>
<keyword evidence="2" id="KW-1003">Cell membrane</keyword>
<dbReference type="PIRSF" id="PIRSF006060">
    <property type="entry name" value="AA_transporter"/>
    <property type="match status" value="1"/>
</dbReference>
<dbReference type="PANTHER" id="PTHR42770">
    <property type="entry name" value="AMINO ACID TRANSPORTER-RELATED"/>
    <property type="match status" value="1"/>
</dbReference>
<reference evidence="7 8" key="1">
    <citation type="submission" date="2018-11" db="EMBL/GenBank/DDBJ databases">
        <title>Genomic Encyclopedia of Type Strains, Phase IV (KMG-IV): sequencing the most valuable type-strain genomes for metagenomic binning, comparative biology and taxonomic classification.</title>
        <authorList>
            <person name="Goeker M."/>
        </authorList>
    </citation>
    <scope>NUCLEOTIDE SEQUENCE [LARGE SCALE GENOMIC DNA]</scope>
    <source>
        <strain evidence="7 8">DSM 100316</strain>
    </source>
</reference>
<evidence type="ECO:0000256" key="1">
    <source>
        <dbReference type="ARBA" id="ARBA00004651"/>
    </source>
</evidence>
<evidence type="ECO:0000313" key="7">
    <source>
        <dbReference type="EMBL" id="ROS01498.1"/>
    </source>
</evidence>
<keyword evidence="8" id="KW-1185">Reference proteome</keyword>
<dbReference type="Gene3D" id="1.20.1740.10">
    <property type="entry name" value="Amino acid/polyamine transporter I"/>
    <property type="match status" value="1"/>
</dbReference>
<dbReference type="InterPro" id="IPR050367">
    <property type="entry name" value="APC_superfamily"/>
</dbReference>
<comment type="caution">
    <text evidence="7">The sequence shown here is derived from an EMBL/GenBank/DDBJ whole genome shotgun (WGS) entry which is preliminary data.</text>
</comment>
<evidence type="ECO:0000256" key="6">
    <source>
        <dbReference type="SAM" id="Phobius"/>
    </source>
</evidence>
<feature type="transmembrane region" description="Helical" evidence="6">
    <location>
        <begin position="290"/>
        <end position="315"/>
    </location>
</feature>
<feature type="transmembrane region" description="Helical" evidence="6">
    <location>
        <begin position="137"/>
        <end position="158"/>
    </location>
</feature>
<accession>A0A3N2DNV5</accession>
<keyword evidence="3 6" id="KW-0812">Transmembrane</keyword>
<feature type="transmembrane region" description="Helical" evidence="6">
    <location>
        <begin position="206"/>
        <end position="227"/>
    </location>
</feature>
<feature type="transmembrane region" description="Helical" evidence="6">
    <location>
        <begin position="336"/>
        <end position="355"/>
    </location>
</feature>
<sequence>MSTSTAKKPTASLKTKDILALAFGAMIGWGWVVLAGGWLLQAGVVGTLLAFLVGGAVVIMIGLVYAEMASAMPENGGEHVYSYRALGRKPAFICTWAIIFGYVSVVAFEAVALPTVVDYILPSYSVGYLWTIAGWDVYFSWVMVGVIGSIAMTWINYIGVQTAALLQKTVTLLILVAGVMLITGSFFQGSIATIESPLPNGFGGTFSVLLMIPFLFIGFDVIPQAAGEMDVPKKKIGQLLVISVVVAILWYMFLSLAVAMVLDTEALKGSSLAVADTMREIVGAEWGRTLIVFAGIAGIITSWNAFFIGGSRAIYALAESGDLPACFAKLHPKYKTPTNAILLIGAFSTLAPLMGRQSLVWLVNASGVGIIIAYIFVVYSFIVLRNKEPEMERPFKVAYGKAVAWLALACSAGMLLLYMPFSPSALSAKEWAMVAAWFGLGGLLLALNKESKKHSEVAASRITQTTASE</sequence>
<dbReference type="GO" id="GO:0005886">
    <property type="term" value="C:plasma membrane"/>
    <property type="evidence" value="ECO:0007669"/>
    <property type="project" value="UniProtKB-SubCell"/>
</dbReference>
<feature type="transmembrane region" description="Helical" evidence="6">
    <location>
        <begin position="170"/>
        <end position="194"/>
    </location>
</feature>
<feature type="transmembrane region" description="Helical" evidence="6">
    <location>
        <begin position="361"/>
        <end position="382"/>
    </location>
</feature>
<evidence type="ECO:0000313" key="8">
    <source>
        <dbReference type="Proteomes" id="UP000275394"/>
    </source>
</evidence>
<evidence type="ECO:0000256" key="3">
    <source>
        <dbReference type="ARBA" id="ARBA00022692"/>
    </source>
</evidence>
<feature type="transmembrane region" description="Helical" evidence="6">
    <location>
        <begin position="431"/>
        <end position="447"/>
    </location>
</feature>